<evidence type="ECO:0008006" key="6">
    <source>
        <dbReference type="Google" id="ProtNLM"/>
    </source>
</evidence>
<reference evidence="2" key="1">
    <citation type="submission" date="2021-03" db="EMBL/GenBank/DDBJ databases">
        <title>Genomic Encyclopedia of Type Strains, Phase IV (KMG-IV): sequencing the most valuable type-strain genomes for metagenomic binning, comparative biology and taxonomic classification.</title>
        <authorList>
            <person name="Goeker M."/>
        </authorList>
    </citation>
    <scope>NUCLEOTIDE SEQUENCE</scope>
    <source>
        <strain evidence="2">DSM 15523</strain>
        <strain evidence="3 5">DSM 16476</strain>
    </source>
</reference>
<feature type="chain" id="PRO_5040911560" description="Transporter" evidence="1">
    <location>
        <begin position="23"/>
        <end position="253"/>
    </location>
</feature>
<dbReference type="OrthoDB" id="9809066at2"/>
<feature type="signal peptide" evidence="1">
    <location>
        <begin position="1"/>
        <end position="22"/>
    </location>
</feature>
<name>A0A9X0YHW4_9FLAO</name>
<gene>
    <name evidence="2" type="ORF">J2Z56_000512</name>
    <name evidence="3" type="ORF">J2Z57_001562</name>
</gene>
<proteinExistence type="predicted"/>
<dbReference type="EMBL" id="JAGGJQ010000001">
    <property type="protein sequence ID" value="MBP1838616.1"/>
    <property type="molecule type" value="Genomic_DNA"/>
</dbReference>
<dbReference type="EMBL" id="JAUSUU010000004">
    <property type="protein sequence ID" value="MDQ0335116.1"/>
    <property type="molecule type" value="Genomic_DNA"/>
</dbReference>
<evidence type="ECO:0000313" key="4">
    <source>
        <dbReference type="Proteomes" id="UP001138672"/>
    </source>
</evidence>
<comment type="caution">
    <text evidence="2">The sequence shown here is derived from an EMBL/GenBank/DDBJ whole genome shotgun (WGS) entry which is preliminary data.</text>
</comment>
<evidence type="ECO:0000313" key="3">
    <source>
        <dbReference type="EMBL" id="MDQ0335116.1"/>
    </source>
</evidence>
<evidence type="ECO:0000313" key="5">
    <source>
        <dbReference type="Proteomes" id="UP001231587"/>
    </source>
</evidence>
<accession>A0A9X0YHW4</accession>
<evidence type="ECO:0000313" key="2">
    <source>
        <dbReference type="EMBL" id="MBP1838616.1"/>
    </source>
</evidence>
<dbReference type="RefSeq" id="WP_057781527.1">
    <property type="nucleotide sequence ID" value="NZ_JAGGJQ010000001.1"/>
</dbReference>
<dbReference type="Proteomes" id="UP001231587">
    <property type="component" value="Unassembled WGS sequence"/>
</dbReference>
<dbReference type="Proteomes" id="UP001138672">
    <property type="component" value="Unassembled WGS sequence"/>
</dbReference>
<organism evidence="2 4">
    <name type="scientific">Formosa algae</name>
    <dbReference type="NCBI Taxonomy" id="225843"/>
    <lineage>
        <taxon>Bacteria</taxon>
        <taxon>Pseudomonadati</taxon>
        <taxon>Bacteroidota</taxon>
        <taxon>Flavobacteriia</taxon>
        <taxon>Flavobacteriales</taxon>
        <taxon>Flavobacteriaceae</taxon>
        <taxon>Formosa</taxon>
    </lineage>
</organism>
<sequence>MKNFYILIICLISLTVSGQTDADALAKQLQNPIANLISLPVQANFDYGIGTENGSRMTLNIQPVIPFSVSENWNLVTRTIVPVISQNNVFGKSGSQFGLGDVVATAFLSPKAPTDGGIVWGVGPVLLLPTSTDNLLGLGEFGAGPSAVALTQKGAFTVGGLVNHIWANQLSSTFFNPFIGRNFSGGRALTLNTELTQNWTNDAFTGVVMLQGSKVFKVGNQAINAAIAPRYHFGGAKAADWGVRALLIFLFPK</sequence>
<keyword evidence="1" id="KW-0732">Signal</keyword>
<dbReference type="AlphaFoldDB" id="A0A9X0YHW4"/>
<protein>
    <recommendedName>
        <fullName evidence="6">Transporter</fullName>
    </recommendedName>
</protein>
<evidence type="ECO:0000256" key="1">
    <source>
        <dbReference type="SAM" id="SignalP"/>
    </source>
</evidence>
<keyword evidence="5" id="KW-1185">Reference proteome</keyword>